<reference evidence="3" key="1">
    <citation type="journal article" date="2021" name="IMA Fungus">
        <title>Genomic characterization of three marine fungi, including Emericellopsis atlantica sp. nov. with signatures of a generalist lifestyle and marine biomass degradation.</title>
        <authorList>
            <person name="Hagestad O.C."/>
            <person name="Hou L."/>
            <person name="Andersen J.H."/>
            <person name="Hansen E.H."/>
            <person name="Altermark B."/>
            <person name="Li C."/>
            <person name="Kuhnert E."/>
            <person name="Cox R.J."/>
            <person name="Crous P.W."/>
            <person name="Spatafora J.W."/>
            <person name="Lail K."/>
            <person name="Amirebrahimi M."/>
            <person name="Lipzen A."/>
            <person name="Pangilinan J."/>
            <person name="Andreopoulos W."/>
            <person name="Hayes R.D."/>
            <person name="Ng V."/>
            <person name="Grigoriev I.V."/>
            <person name="Jackson S.A."/>
            <person name="Sutton T.D.S."/>
            <person name="Dobson A.D.W."/>
            <person name="Rama T."/>
        </authorList>
    </citation>
    <scope>NUCLEOTIDE SEQUENCE</scope>
    <source>
        <strain evidence="3">TS7</strain>
    </source>
</reference>
<comment type="caution">
    <text evidence="3">The sequence shown here is derived from an EMBL/GenBank/DDBJ whole genome shotgun (WGS) entry which is preliminary data.</text>
</comment>
<dbReference type="InterPro" id="IPR011008">
    <property type="entry name" value="Dimeric_a/b-barrel"/>
</dbReference>
<feature type="region of interest" description="Disordered" evidence="1">
    <location>
        <begin position="128"/>
        <end position="155"/>
    </location>
</feature>
<evidence type="ECO:0000259" key="2">
    <source>
        <dbReference type="PROSITE" id="PS51725"/>
    </source>
</evidence>
<dbReference type="Pfam" id="PF03992">
    <property type="entry name" value="ABM"/>
    <property type="match status" value="1"/>
</dbReference>
<evidence type="ECO:0000313" key="4">
    <source>
        <dbReference type="Proteomes" id="UP000887229"/>
    </source>
</evidence>
<dbReference type="SUPFAM" id="SSF54909">
    <property type="entry name" value="Dimeric alpha+beta barrel"/>
    <property type="match status" value="1"/>
</dbReference>
<sequence>MASSKILVVVKLPTTDTHLRNELFERLLDISEHARDNEPGTLKYAILIPREDDGRTAWVIEEYTDQKAYDTHMASQEVTDINQWFNTVPIFNQSNLPVLRNLSHLPDAELTRPDIAHHKDPHAIYTEVPKSEESSPSPLATGTHQAKRVTDAAKEQEPGTFIHAIFKDLEDDGWYGALEAYESEKYHLDVHENGEAAAKMRMDMGATAVKHKLKLVGGYLYK</sequence>
<keyword evidence="4" id="KW-1185">Reference proteome</keyword>
<dbReference type="Proteomes" id="UP000887229">
    <property type="component" value="Unassembled WGS sequence"/>
</dbReference>
<proteinExistence type="predicted"/>
<dbReference type="PANTHER" id="PTHR40624">
    <property type="entry name" value="BIOSYNTHESIS MONOOXYGENASE, PUTATIVE (AFU_ORTHOLOGUE AFUA_1G12025)-RELATED"/>
    <property type="match status" value="1"/>
</dbReference>
<dbReference type="Gene3D" id="3.30.70.100">
    <property type="match status" value="1"/>
</dbReference>
<dbReference type="GeneID" id="70295430"/>
<dbReference type="PANTHER" id="PTHR40624:SF1">
    <property type="entry name" value="BIOSYNTHESIS MONOOXYGENASE, PUTATIVE (AFU_ORTHOLOGUE AFUA_1G12025)-RELATED"/>
    <property type="match status" value="1"/>
</dbReference>
<evidence type="ECO:0000313" key="3">
    <source>
        <dbReference type="EMBL" id="KAG9258501.1"/>
    </source>
</evidence>
<dbReference type="RefSeq" id="XP_046122425.1">
    <property type="nucleotide sequence ID" value="XM_046264527.1"/>
</dbReference>
<dbReference type="AlphaFoldDB" id="A0A9P7ZVC2"/>
<dbReference type="PROSITE" id="PS51725">
    <property type="entry name" value="ABM"/>
    <property type="match status" value="1"/>
</dbReference>
<name>A0A9P7ZVC2_9HYPO</name>
<feature type="domain" description="ABM" evidence="2">
    <location>
        <begin position="6"/>
        <end position="99"/>
    </location>
</feature>
<gene>
    <name evidence="3" type="ORF">F5Z01DRAFT_670217</name>
</gene>
<accession>A0A9P7ZVC2</accession>
<evidence type="ECO:0000256" key="1">
    <source>
        <dbReference type="SAM" id="MobiDB-lite"/>
    </source>
</evidence>
<organism evidence="3 4">
    <name type="scientific">Emericellopsis atlantica</name>
    <dbReference type="NCBI Taxonomy" id="2614577"/>
    <lineage>
        <taxon>Eukaryota</taxon>
        <taxon>Fungi</taxon>
        <taxon>Dikarya</taxon>
        <taxon>Ascomycota</taxon>
        <taxon>Pezizomycotina</taxon>
        <taxon>Sordariomycetes</taxon>
        <taxon>Hypocreomycetidae</taxon>
        <taxon>Hypocreales</taxon>
        <taxon>Bionectriaceae</taxon>
        <taxon>Emericellopsis</taxon>
    </lineage>
</organism>
<dbReference type="EMBL" id="MU251243">
    <property type="protein sequence ID" value="KAG9258501.1"/>
    <property type="molecule type" value="Genomic_DNA"/>
</dbReference>
<dbReference type="OrthoDB" id="4520428at2759"/>
<protein>
    <recommendedName>
        <fullName evidence="2">ABM domain-containing protein</fullName>
    </recommendedName>
</protein>
<dbReference type="InterPro" id="IPR007138">
    <property type="entry name" value="ABM_dom"/>
</dbReference>